<dbReference type="InterPro" id="IPR027417">
    <property type="entry name" value="P-loop_NTPase"/>
</dbReference>
<evidence type="ECO:0000256" key="16">
    <source>
        <dbReference type="PIRSR" id="PIRSR006135-2"/>
    </source>
</evidence>
<comment type="similarity">
    <text evidence="7 14">Belongs to the CobU/CobP family.</text>
</comment>
<sequence>MNNQVHLVLGGARSGKSRFAEQAAIESGKEVVYIATATVYDDEMQQRINRHIDDRPEHWVTVEQPLLLAEALKQHAHKDVCVLVDCLTLWLTNVLMTEQDQSTAIDSDIKSLADYKEELLGTLADLPGQVILVSNEVGQGIVPMGALSRRFVDEAGWLHQDIARIAEKVTLVVAGLPMVLKS</sequence>
<comment type="catalytic activity">
    <reaction evidence="3">
        <text>adenosylcob(III)inamide + GTP = adenosylcob(III)inamide phosphate + GDP + H(+)</text>
        <dbReference type="Rhea" id="RHEA:15765"/>
        <dbReference type="ChEBI" id="CHEBI:2480"/>
        <dbReference type="ChEBI" id="CHEBI:15378"/>
        <dbReference type="ChEBI" id="CHEBI:37565"/>
        <dbReference type="ChEBI" id="CHEBI:58189"/>
        <dbReference type="ChEBI" id="CHEBI:58502"/>
        <dbReference type="EC" id="2.7.1.156"/>
    </reaction>
</comment>
<evidence type="ECO:0000313" key="18">
    <source>
        <dbReference type="Proteomes" id="UP000032749"/>
    </source>
</evidence>
<dbReference type="EC" id="2.7.7.62" evidence="14"/>
<dbReference type="KEGG" id="oai:OLEAN_C29840"/>
<comment type="pathway">
    <text evidence="6 14">Cofactor biosynthesis; adenosylcobalamin biosynthesis; adenosylcobalamin from cob(II)yrinate a,c-diamide: step 5/7.</text>
</comment>
<keyword evidence="10 14" id="KW-0547">Nucleotide-binding</keyword>
<evidence type="ECO:0000256" key="5">
    <source>
        <dbReference type="ARBA" id="ARBA00004692"/>
    </source>
</evidence>
<keyword evidence="13 14" id="KW-0342">GTP-binding</keyword>
<feature type="binding site" evidence="16">
    <location>
        <position position="85"/>
    </location>
    <ligand>
        <name>GTP</name>
        <dbReference type="ChEBI" id="CHEBI:37565"/>
    </ligand>
</feature>
<evidence type="ECO:0000256" key="10">
    <source>
        <dbReference type="ARBA" id="ARBA00022741"/>
    </source>
</evidence>
<keyword evidence="8 14" id="KW-0169">Cobalamin biosynthesis</keyword>
<dbReference type="STRING" id="698738.OLEAN_C29840"/>
<dbReference type="GO" id="GO:0008820">
    <property type="term" value="F:cobinamide phosphate guanylyltransferase activity"/>
    <property type="evidence" value="ECO:0007669"/>
    <property type="project" value="UniProtKB-UniRule"/>
</dbReference>
<dbReference type="PIRSF" id="PIRSF006135">
    <property type="entry name" value="CobU"/>
    <property type="match status" value="1"/>
</dbReference>
<proteinExistence type="inferred from homology"/>
<feature type="binding site" evidence="16">
    <location>
        <position position="63"/>
    </location>
    <ligand>
        <name>GTP</name>
        <dbReference type="ChEBI" id="CHEBI:37565"/>
    </ligand>
</feature>
<dbReference type="AlphaFoldDB" id="R4YQE5"/>
<evidence type="ECO:0000256" key="4">
    <source>
        <dbReference type="ARBA" id="ARBA00003889"/>
    </source>
</evidence>
<organism evidence="17 18">
    <name type="scientific">Oleispira antarctica RB-8</name>
    <dbReference type="NCBI Taxonomy" id="698738"/>
    <lineage>
        <taxon>Bacteria</taxon>
        <taxon>Pseudomonadati</taxon>
        <taxon>Pseudomonadota</taxon>
        <taxon>Gammaproteobacteria</taxon>
        <taxon>Oceanospirillales</taxon>
        <taxon>Oceanospirillaceae</taxon>
        <taxon>Oleispira</taxon>
    </lineage>
</organism>
<evidence type="ECO:0000256" key="1">
    <source>
        <dbReference type="ARBA" id="ARBA00000312"/>
    </source>
</evidence>
<dbReference type="InterPro" id="IPR003203">
    <property type="entry name" value="CobU/CobP"/>
</dbReference>
<evidence type="ECO:0000256" key="9">
    <source>
        <dbReference type="ARBA" id="ARBA00022679"/>
    </source>
</evidence>
<evidence type="ECO:0000256" key="12">
    <source>
        <dbReference type="ARBA" id="ARBA00022840"/>
    </source>
</evidence>
<dbReference type="Gene3D" id="3.40.50.300">
    <property type="entry name" value="P-loop containing nucleotide triphosphate hydrolases"/>
    <property type="match status" value="1"/>
</dbReference>
<gene>
    <name evidence="17" type="primary">cobU</name>
    <name evidence="17" type="ORF">OLEAN_C29840</name>
</gene>
<keyword evidence="11 14" id="KW-0418">Kinase</keyword>
<dbReference type="Proteomes" id="UP000032749">
    <property type="component" value="Chromosome"/>
</dbReference>
<evidence type="ECO:0000256" key="13">
    <source>
        <dbReference type="ARBA" id="ARBA00023134"/>
    </source>
</evidence>
<keyword evidence="12 14" id="KW-0067">ATP-binding</keyword>
<evidence type="ECO:0000313" key="17">
    <source>
        <dbReference type="EMBL" id="CCK77160.1"/>
    </source>
</evidence>
<dbReference type="SUPFAM" id="SSF52540">
    <property type="entry name" value="P-loop containing nucleoside triphosphate hydrolases"/>
    <property type="match status" value="1"/>
</dbReference>
<dbReference type="PATRIC" id="fig|698738.3.peg.3098"/>
<dbReference type="EMBL" id="FO203512">
    <property type="protein sequence ID" value="CCK77160.1"/>
    <property type="molecule type" value="Genomic_DNA"/>
</dbReference>
<accession>R4YQE5</accession>
<evidence type="ECO:0000256" key="6">
    <source>
        <dbReference type="ARBA" id="ARBA00005159"/>
    </source>
</evidence>
<dbReference type="Pfam" id="PF02283">
    <property type="entry name" value="CobU"/>
    <property type="match status" value="1"/>
</dbReference>
<dbReference type="PANTHER" id="PTHR34848:SF1">
    <property type="entry name" value="BIFUNCTIONAL ADENOSYLCOBALAMIN BIOSYNTHESIS PROTEIN COBU"/>
    <property type="match status" value="1"/>
</dbReference>
<feature type="binding site" evidence="16">
    <location>
        <begin position="35"/>
        <end position="37"/>
    </location>
    <ligand>
        <name>GTP</name>
        <dbReference type="ChEBI" id="CHEBI:37565"/>
    </ligand>
</feature>
<dbReference type="GO" id="GO:0005525">
    <property type="term" value="F:GTP binding"/>
    <property type="evidence" value="ECO:0007669"/>
    <property type="project" value="UniProtKB-UniRule"/>
</dbReference>
<keyword evidence="9 14" id="KW-0808">Transferase</keyword>
<dbReference type="UniPathway" id="UPA00148">
    <property type="reaction ID" value="UER00236"/>
</dbReference>
<dbReference type="FunFam" id="3.40.50.300:FF:001825">
    <property type="entry name" value="Bifunctional adenosylcobalamin biosynthesis protein"/>
    <property type="match status" value="1"/>
</dbReference>
<comment type="catalytic activity">
    <reaction evidence="1 14">
        <text>adenosylcob(III)inamide + ATP = adenosylcob(III)inamide phosphate + ADP + H(+)</text>
        <dbReference type="Rhea" id="RHEA:15769"/>
        <dbReference type="ChEBI" id="CHEBI:2480"/>
        <dbReference type="ChEBI" id="CHEBI:15378"/>
        <dbReference type="ChEBI" id="CHEBI:30616"/>
        <dbReference type="ChEBI" id="CHEBI:58502"/>
        <dbReference type="ChEBI" id="CHEBI:456216"/>
        <dbReference type="EC" id="2.7.1.156"/>
    </reaction>
</comment>
<dbReference type="GO" id="GO:0043752">
    <property type="term" value="F:adenosylcobinamide kinase activity"/>
    <property type="evidence" value="ECO:0007669"/>
    <property type="project" value="UniProtKB-EC"/>
</dbReference>
<protein>
    <recommendedName>
        <fullName evidence="14">Bifunctional adenosylcobalamin biosynthesis protein</fullName>
        <ecNumber evidence="14">2.7.1.156</ecNumber>
        <ecNumber evidence="14">2.7.7.62</ecNumber>
    </recommendedName>
</protein>
<dbReference type="PANTHER" id="PTHR34848">
    <property type="match status" value="1"/>
</dbReference>
<evidence type="ECO:0000256" key="15">
    <source>
        <dbReference type="PIRSR" id="PIRSR006135-1"/>
    </source>
</evidence>
<dbReference type="EC" id="2.7.1.156" evidence="14"/>
<feature type="binding site" evidence="16">
    <location>
        <begin position="10"/>
        <end position="17"/>
    </location>
    <ligand>
        <name>GTP</name>
        <dbReference type="ChEBI" id="CHEBI:37565"/>
    </ligand>
</feature>
<comment type="catalytic activity">
    <reaction evidence="2 14">
        <text>adenosylcob(III)inamide phosphate + GTP + H(+) = adenosylcob(III)inamide-GDP + diphosphate</text>
        <dbReference type="Rhea" id="RHEA:22712"/>
        <dbReference type="ChEBI" id="CHEBI:15378"/>
        <dbReference type="ChEBI" id="CHEBI:33019"/>
        <dbReference type="ChEBI" id="CHEBI:37565"/>
        <dbReference type="ChEBI" id="CHEBI:58502"/>
        <dbReference type="ChEBI" id="CHEBI:60487"/>
        <dbReference type="EC" id="2.7.7.62"/>
    </reaction>
</comment>
<evidence type="ECO:0000256" key="3">
    <source>
        <dbReference type="ARBA" id="ARBA00001522"/>
    </source>
</evidence>
<reference evidence="17 18" key="1">
    <citation type="journal article" date="2013" name="Nat. Commun.">
        <title>Genome sequence and functional genomic analysis of the oil-degrading bacterium Oleispira antarctica.</title>
        <authorList>
            <person name="Kube M."/>
            <person name="Chernikova T.N."/>
            <person name="Al-Ramahi Y."/>
            <person name="Beloqui A."/>
            <person name="Lopez-Cortez N."/>
            <person name="Guazzaroni M.E."/>
            <person name="Heipieper H.J."/>
            <person name="Klages S."/>
            <person name="Kotsyurbenko O.R."/>
            <person name="Langer I."/>
            <person name="Nechitaylo T.Y."/>
            <person name="Lunsdorf H."/>
            <person name="Fernandez M."/>
            <person name="Juarez S."/>
            <person name="Ciordia S."/>
            <person name="Singer A."/>
            <person name="Kagan O."/>
            <person name="Egorova O."/>
            <person name="Petit P.A."/>
            <person name="Stogios P."/>
            <person name="Kim Y."/>
            <person name="Tchigvintsev A."/>
            <person name="Flick R."/>
            <person name="Denaro R."/>
            <person name="Genovese M."/>
            <person name="Albar J.P."/>
            <person name="Reva O.N."/>
            <person name="Martinez-Gomariz M."/>
            <person name="Tran H."/>
            <person name="Ferrer M."/>
            <person name="Savchenko A."/>
            <person name="Yakunin A.F."/>
            <person name="Yakimov M.M."/>
            <person name="Golyshina O.V."/>
            <person name="Reinhardt R."/>
            <person name="Golyshin P.N."/>
        </authorList>
    </citation>
    <scope>NUCLEOTIDE SEQUENCE [LARGE SCALE GENOMIC DNA]</scope>
</reference>
<dbReference type="OrthoDB" id="9788370at2"/>
<name>R4YQE5_OLEAN</name>
<dbReference type="GO" id="GO:0005524">
    <property type="term" value="F:ATP binding"/>
    <property type="evidence" value="ECO:0007669"/>
    <property type="project" value="UniProtKB-UniRule"/>
</dbReference>
<evidence type="ECO:0000256" key="2">
    <source>
        <dbReference type="ARBA" id="ARBA00000711"/>
    </source>
</evidence>
<dbReference type="GO" id="GO:0009236">
    <property type="term" value="P:cobalamin biosynthetic process"/>
    <property type="evidence" value="ECO:0007669"/>
    <property type="project" value="UniProtKB-UniRule"/>
</dbReference>
<keyword evidence="18" id="KW-1185">Reference proteome</keyword>
<evidence type="ECO:0000256" key="7">
    <source>
        <dbReference type="ARBA" id="ARBA00007490"/>
    </source>
</evidence>
<dbReference type="HOGENOM" id="CLU_094161_0_1_6"/>
<evidence type="ECO:0000256" key="11">
    <source>
        <dbReference type="ARBA" id="ARBA00022777"/>
    </source>
</evidence>
<evidence type="ECO:0000256" key="8">
    <source>
        <dbReference type="ARBA" id="ARBA00022573"/>
    </source>
</evidence>
<comment type="function">
    <text evidence="4 14">Catalyzes ATP-dependent phosphorylation of adenosylcobinamide and addition of GMP to adenosylcobinamide phosphate.</text>
</comment>
<feature type="active site" description="GMP-histidine intermediate" evidence="15">
    <location>
        <position position="51"/>
    </location>
</feature>
<evidence type="ECO:0000256" key="14">
    <source>
        <dbReference type="PIRNR" id="PIRNR006135"/>
    </source>
</evidence>
<dbReference type="CDD" id="cd00544">
    <property type="entry name" value="CobU"/>
    <property type="match status" value="1"/>
</dbReference>
<dbReference type="NCBIfam" id="NF004469">
    <property type="entry name" value="PRK05800.1"/>
    <property type="match status" value="1"/>
</dbReference>
<comment type="pathway">
    <text evidence="5 14">Cofactor biosynthesis; adenosylcobalamin biosynthesis; adenosylcobalamin from cob(II)yrinate a,c-diamide: step 6/7.</text>
</comment>